<feature type="region of interest" description="Disordered" evidence="1">
    <location>
        <begin position="1"/>
        <end position="36"/>
    </location>
</feature>
<keyword evidence="3" id="KW-1185">Reference proteome</keyword>
<feature type="region of interest" description="Disordered" evidence="1">
    <location>
        <begin position="215"/>
        <end position="246"/>
    </location>
</feature>
<name>A0ABW3YXZ0_MYCRA</name>
<gene>
    <name evidence="2" type="ORF">ACFQ33_12625</name>
</gene>
<protein>
    <recommendedName>
        <fullName evidence="4">Transmembrane protein</fullName>
    </recommendedName>
</protein>
<proteinExistence type="predicted"/>
<feature type="region of interest" description="Disordered" evidence="1">
    <location>
        <begin position="66"/>
        <end position="121"/>
    </location>
</feature>
<reference evidence="3" key="1">
    <citation type="journal article" date="2019" name="Int. J. Syst. Evol. Microbiol.">
        <title>The Global Catalogue of Microorganisms (GCM) 10K type strain sequencing project: providing services to taxonomists for standard genome sequencing and annotation.</title>
        <authorList>
            <consortium name="The Broad Institute Genomics Platform"/>
            <consortium name="The Broad Institute Genome Sequencing Center for Infectious Disease"/>
            <person name="Wu L."/>
            <person name="Ma J."/>
        </authorList>
    </citation>
    <scope>NUCLEOTIDE SEQUENCE [LARGE SCALE GENOMIC DNA]</scope>
    <source>
        <strain evidence="3">CCUG 55609</strain>
    </source>
</reference>
<feature type="compositionally biased region" description="Basic and acidic residues" evidence="1">
    <location>
        <begin position="15"/>
        <end position="27"/>
    </location>
</feature>
<sequence length="246" mass="27793">MAEAKQTERKKRRRNCADEMRRRLMERQRHRRGSDPAGKVALQLLAILSALLAVMPPIPMPSFSFSPSPRLPRPSPSVSSPPGEPIRRLYDGDGIRSQVDSRESEPRPTRRADLSYLDDEDRGPTAWNMERGIDPPYYRTSSRAAPTWSKLVKDLKRRQTADKARELIEYRVPSEAVEWLRNRIFFEDWLLLRSLGRNGASDVEIAAAALAEARKWEAAQPKPTETNPDPEPDGSGEPDSGTGLKP</sequence>
<accession>A0ABW3YXZ0</accession>
<evidence type="ECO:0000313" key="2">
    <source>
        <dbReference type="EMBL" id="MFD1328734.1"/>
    </source>
</evidence>
<evidence type="ECO:0008006" key="4">
    <source>
        <dbReference type="Google" id="ProtNLM"/>
    </source>
</evidence>
<feature type="compositionally biased region" description="Low complexity" evidence="1">
    <location>
        <begin position="237"/>
        <end position="246"/>
    </location>
</feature>
<dbReference type="RefSeq" id="WP_374838948.1">
    <property type="nucleotide sequence ID" value="NZ_JBHEEW010000008.1"/>
</dbReference>
<feature type="compositionally biased region" description="Basic and acidic residues" evidence="1">
    <location>
        <begin position="85"/>
        <end position="113"/>
    </location>
</feature>
<evidence type="ECO:0000313" key="3">
    <source>
        <dbReference type="Proteomes" id="UP001597173"/>
    </source>
</evidence>
<evidence type="ECO:0000256" key="1">
    <source>
        <dbReference type="SAM" id="MobiDB-lite"/>
    </source>
</evidence>
<dbReference type="Proteomes" id="UP001597173">
    <property type="component" value="Unassembled WGS sequence"/>
</dbReference>
<organism evidence="2 3">
    <name type="scientific">Mycoplana ramosa</name>
    <name type="common">Mycoplana bullata</name>
    <dbReference type="NCBI Taxonomy" id="40837"/>
    <lineage>
        <taxon>Bacteria</taxon>
        <taxon>Pseudomonadati</taxon>
        <taxon>Pseudomonadota</taxon>
        <taxon>Alphaproteobacteria</taxon>
        <taxon>Hyphomicrobiales</taxon>
        <taxon>Rhizobiaceae</taxon>
        <taxon>Mycoplana</taxon>
    </lineage>
</organism>
<comment type="caution">
    <text evidence="2">The sequence shown here is derived from an EMBL/GenBank/DDBJ whole genome shotgun (WGS) entry which is preliminary data.</text>
</comment>
<dbReference type="EMBL" id="JBHTNF010000006">
    <property type="protein sequence ID" value="MFD1328734.1"/>
    <property type="molecule type" value="Genomic_DNA"/>
</dbReference>